<evidence type="ECO:0000313" key="3">
    <source>
        <dbReference type="Proteomes" id="UP000689195"/>
    </source>
</evidence>
<keyword evidence="1" id="KW-0472">Membrane</keyword>
<organism evidence="2 3">
    <name type="scientific">Paramecium pentaurelia</name>
    <dbReference type="NCBI Taxonomy" id="43138"/>
    <lineage>
        <taxon>Eukaryota</taxon>
        <taxon>Sar</taxon>
        <taxon>Alveolata</taxon>
        <taxon>Ciliophora</taxon>
        <taxon>Intramacronucleata</taxon>
        <taxon>Oligohymenophorea</taxon>
        <taxon>Peniculida</taxon>
        <taxon>Parameciidae</taxon>
        <taxon>Paramecium</taxon>
    </lineage>
</organism>
<dbReference type="Proteomes" id="UP000689195">
    <property type="component" value="Unassembled WGS sequence"/>
</dbReference>
<gene>
    <name evidence="2" type="ORF">PPENT_87.1.T1700015</name>
</gene>
<comment type="caution">
    <text evidence="2">The sequence shown here is derived from an EMBL/GenBank/DDBJ whole genome shotgun (WGS) entry which is preliminary data.</text>
</comment>
<evidence type="ECO:0008006" key="4">
    <source>
        <dbReference type="Google" id="ProtNLM"/>
    </source>
</evidence>
<proteinExistence type="predicted"/>
<keyword evidence="3" id="KW-1185">Reference proteome</keyword>
<evidence type="ECO:0000256" key="1">
    <source>
        <dbReference type="SAM" id="Phobius"/>
    </source>
</evidence>
<accession>A0A8S1YN96</accession>
<evidence type="ECO:0000313" key="2">
    <source>
        <dbReference type="EMBL" id="CAD8212644.1"/>
    </source>
</evidence>
<sequence length="224" mass="26271">MPFDQVTCARDFAGNSIIRSSKNQKTRKCIIKLASDEIQVSSNIERMAFQLIAKVVYFFGSLKLFSLMQKLVGSGVQTQFQVQHRDQCAFLCVQSYSVPLSLLGPKSQTFKLSNYQTSFFSSLMMINFFSIIIYFTDFWWRIFILNIIQSVTQSKISILLLIYFKFQSTNLYEQKVMNKIKGMLVQNYLENQKIFKNVLDKLDKNPIWQKKIITASRHTKYFKY</sequence>
<protein>
    <recommendedName>
        <fullName evidence="4">Transmembrane protein</fullName>
    </recommendedName>
</protein>
<keyword evidence="1" id="KW-1133">Transmembrane helix</keyword>
<feature type="transmembrane region" description="Helical" evidence="1">
    <location>
        <begin position="117"/>
        <end position="136"/>
    </location>
</feature>
<reference evidence="2" key="1">
    <citation type="submission" date="2021-01" db="EMBL/GenBank/DDBJ databases">
        <authorList>
            <consortium name="Genoscope - CEA"/>
            <person name="William W."/>
        </authorList>
    </citation>
    <scope>NUCLEOTIDE SEQUENCE</scope>
</reference>
<keyword evidence="1" id="KW-0812">Transmembrane</keyword>
<name>A0A8S1YN96_9CILI</name>
<dbReference type="EMBL" id="CAJJDO010000170">
    <property type="protein sequence ID" value="CAD8212644.1"/>
    <property type="molecule type" value="Genomic_DNA"/>
</dbReference>
<dbReference type="AlphaFoldDB" id="A0A8S1YN96"/>